<keyword evidence="2" id="KW-1185">Reference proteome</keyword>
<dbReference type="AlphaFoldDB" id="A0AAD7GAR2"/>
<protein>
    <submittedName>
        <fullName evidence="1">Uncharacterized protein</fullName>
    </submittedName>
</protein>
<accession>A0AAD7GAR2</accession>
<dbReference type="Proteomes" id="UP001221757">
    <property type="component" value="Unassembled WGS sequence"/>
</dbReference>
<evidence type="ECO:0000313" key="1">
    <source>
        <dbReference type="EMBL" id="KAJ7673391.1"/>
    </source>
</evidence>
<organism evidence="1 2">
    <name type="scientific">Mycena rosella</name>
    <name type="common">Pink bonnet</name>
    <name type="synonym">Agaricus rosellus</name>
    <dbReference type="NCBI Taxonomy" id="1033263"/>
    <lineage>
        <taxon>Eukaryota</taxon>
        <taxon>Fungi</taxon>
        <taxon>Dikarya</taxon>
        <taxon>Basidiomycota</taxon>
        <taxon>Agaricomycotina</taxon>
        <taxon>Agaricomycetes</taxon>
        <taxon>Agaricomycetidae</taxon>
        <taxon>Agaricales</taxon>
        <taxon>Marasmiineae</taxon>
        <taxon>Mycenaceae</taxon>
        <taxon>Mycena</taxon>
    </lineage>
</organism>
<proteinExistence type="predicted"/>
<gene>
    <name evidence="1" type="ORF">B0H17DRAFT_947258</name>
</gene>
<name>A0AAD7GAR2_MYCRO</name>
<evidence type="ECO:0000313" key="2">
    <source>
        <dbReference type="Proteomes" id="UP001221757"/>
    </source>
</evidence>
<sequence>MAGLTGPRASTDRTKRVASVPCHSTTGIYDSEPQILGGPCLRIDNPICTLVRCEEKLFLAIGSVNDLSFGPDTVDEISLELLADSVAKVSFQIMCLVRTTVEDDPSERHDWCWSRHMDRTYSDVPGRLVQPLNPTLSARAPGKPTYLFESSELLSYAAALLEQLLPEDLGDIPNAMRTDRFPYRFQGKACFLCEHDTNGRQIEPGPQNCCVKCNPPVPLDIKQGQRVLEHCAAHILHDPSVNRMDELCGLCLRPAPMCTFYLRKSNGGVQIDWYKSTCLYKINFQYAVAASSSSGSPCSNVPLICKECGMKKPAVWRYNLSAHFRKFHRLSDPKSWPMDVTITDAEMDGLENI</sequence>
<dbReference type="EMBL" id="JARKIE010000163">
    <property type="protein sequence ID" value="KAJ7673391.1"/>
    <property type="molecule type" value="Genomic_DNA"/>
</dbReference>
<reference evidence="1" key="1">
    <citation type="submission" date="2023-03" db="EMBL/GenBank/DDBJ databases">
        <title>Massive genome expansion in bonnet fungi (Mycena s.s.) driven by repeated elements and novel gene families across ecological guilds.</title>
        <authorList>
            <consortium name="Lawrence Berkeley National Laboratory"/>
            <person name="Harder C.B."/>
            <person name="Miyauchi S."/>
            <person name="Viragh M."/>
            <person name="Kuo A."/>
            <person name="Thoen E."/>
            <person name="Andreopoulos B."/>
            <person name="Lu D."/>
            <person name="Skrede I."/>
            <person name="Drula E."/>
            <person name="Henrissat B."/>
            <person name="Morin E."/>
            <person name="Kohler A."/>
            <person name="Barry K."/>
            <person name="LaButti K."/>
            <person name="Morin E."/>
            <person name="Salamov A."/>
            <person name="Lipzen A."/>
            <person name="Mereny Z."/>
            <person name="Hegedus B."/>
            <person name="Baldrian P."/>
            <person name="Stursova M."/>
            <person name="Weitz H."/>
            <person name="Taylor A."/>
            <person name="Grigoriev I.V."/>
            <person name="Nagy L.G."/>
            <person name="Martin F."/>
            <person name="Kauserud H."/>
        </authorList>
    </citation>
    <scope>NUCLEOTIDE SEQUENCE</scope>
    <source>
        <strain evidence="1">CBHHK067</strain>
    </source>
</reference>
<comment type="caution">
    <text evidence="1">The sequence shown here is derived from an EMBL/GenBank/DDBJ whole genome shotgun (WGS) entry which is preliminary data.</text>
</comment>